<dbReference type="PANTHER" id="PTHR13887">
    <property type="entry name" value="GLUTATHIONE S-TRANSFERASE KAPPA"/>
    <property type="match status" value="1"/>
</dbReference>
<evidence type="ECO:0000256" key="4">
    <source>
        <dbReference type="ARBA" id="ARBA00023002"/>
    </source>
</evidence>
<feature type="signal peptide" evidence="7">
    <location>
        <begin position="1"/>
        <end position="28"/>
    </location>
</feature>
<evidence type="ECO:0000256" key="5">
    <source>
        <dbReference type="ARBA" id="ARBA00023157"/>
    </source>
</evidence>
<evidence type="ECO:0000256" key="6">
    <source>
        <dbReference type="ARBA" id="ARBA00023284"/>
    </source>
</evidence>
<keyword evidence="6" id="KW-0676">Redox-active center</keyword>
<dbReference type="SUPFAM" id="SSF52833">
    <property type="entry name" value="Thioredoxin-like"/>
    <property type="match status" value="1"/>
</dbReference>
<reference evidence="10" key="1">
    <citation type="submission" date="2019-01" db="EMBL/GenBank/DDBJ databases">
        <title>Gri0909 isolated from a small marine red alga.</title>
        <authorList>
            <person name="Kim J."/>
            <person name="Jeong S.E."/>
            <person name="Jeon C.O."/>
        </authorList>
    </citation>
    <scope>NUCLEOTIDE SEQUENCE [LARGE SCALE GENOMIC DNA]</scope>
    <source>
        <strain evidence="10">Gri0909</strain>
    </source>
</reference>
<evidence type="ECO:0000256" key="3">
    <source>
        <dbReference type="ARBA" id="ARBA00022729"/>
    </source>
</evidence>
<keyword evidence="5" id="KW-1015">Disulfide bond</keyword>
<gene>
    <name evidence="9" type="ORF">EOI86_19565</name>
</gene>
<dbReference type="GO" id="GO:0016491">
    <property type="term" value="F:oxidoreductase activity"/>
    <property type="evidence" value="ECO:0007669"/>
    <property type="project" value="UniProtKB-KW"/>
</dbReference>
<evidence type="ECO:0000313" key="10">
    <source>
        <dbReference type="Proteomes" id="UP000287447"/>
    </source>
</evidence>
<feature type="domain" description="Thioredoxin" evidence="8">
    <location>
        <begin position="12"/>
        <end position="206"/>
    </location>
</feature>
<keyword evidence="10" id="KW-1185">Reference proteome</keyword>
<sequence length="206" mass="22730">MRISALFAAVALALGVSFTPVLGPQAQAEPLSTEDALAERVMGDVTAPVEMIEYSSLTCPHCAAFHAEKLPELKKKYVETGKLRIIQRDFPFDRLGAMGAMMARCANPMRYHQFIDVLFKQQDQWAHSQDPVGALVQIGKLGGLSEKDFQACMKNEDLLNGILKMRQDGVAEYDISSTPTFVINGEVIVGNQSLETFEEAIEKHLN</sequence>
<dbReference type="RefSeq" id="WP_127767351.1">
    <property type="nucleotide sequence ID" value="NZ_SADE01000003.1"/>
</dbReference>
<dbReference type="Pfam" id="PF13462">
    <property type="entry name" value="Thioredoxin_4"/>
    <property type="match status" value="1"/>
</dbReference>
<comment type="similarity">
    <text evidence="2">Belongs to the thioredoxin family. DsbA subfamily.</text>
</comment>
<dbReference type="InterPro" id="IPR036249">
    <property type="entry name" value="Thioredoxin-like_sf"/>
</dbReference>
<keyword evidence="3 7" id="KW-0732">Signal</keyword>
<proteinExistence type="inferred from homology"/>
<dbReference type="EMBL" id="SADE01000003">
    <property type="protein sequence ID" value="RVU35030.1"/>
    <property type="molecule type" value="Genomic_DNA"/>
</dbReference>
<keyword evidence="4" id="KW-0560">Oxidoreductase</keyword>
<evidence type="ECO:0000259" key="8">
    <source>
        <dbReference type="PROSITE" id="PS51352"/>
    </source>
</evidence>
<accession>A0A3S2VLI0</accession>
<comment type="function">
    <text evidence="1">May be required for disulfide bond formation in some proteins.</text>
</comment>
<dbReference type="PANTHER" id="PTHR13887:SF14">
    <property type="entry name" value="DISULFIDE BOND FORMATION PROTEIN D"/>
    <property type="match status" value="1"/>
</dbReference>
<evidence type="ECO:0000313" key="9">
    <source>
        <dbReference type="EMBL" id="RVU35030.1"/>
    </source>
</evidence>
<evidence type="ECO:0000256" key="2">
    <source>
        <dbReference type="ARBA" id="ARBA00005791"/>
    </source>
</evidence>
<name>A0A3S2VLI0_9PROT</name>
<dbReference type="PROSITE" id="PS51352">
    <property type="entry name" value="THIOREDOXIN_2"/>
    <property type="match status" value="1"/>
</dbReference>
<protein>
    <submittedName>
        <fullName evidence="9">DsbA family protein</fullName>
    </submittedName>
</protein>
<organism evidence="9 10">
    <name type="scientific">Hwanghaeella grinnelliae</name>
    <dbReference type="NCBI Taxonomy" id="2500179"/>
    <lineage>
        <taxon>Bacteria</taxon>
        <taxon>Pseudomonadati</taxon>
        <taxon>Pseudomonadota</taxon>
        <taxon>Alphaproteobacteria</taxon>
        <taxon>Rhodospirillales</taxon>
        <taxon>Rhodospirillaceae</taxon>
        <taxon>Hwanghaeella</taxon>
    </lineage>
</organism>
<dbReference type="Gene3D" id="3.40.30.10">
    <property type="entry name" value="Glutaredoxin"/>
    <property type="match status" value="1"/>
</dbReference>
<dbReference type="InterPro" id="IPR013766">
    <property type="entry name" value="Thioredoxin_domain"/>
</dbReference>
<dbReference type="Proteomes" id="UP000287447">
    <property type="component" value="Unassembled WGS sequence"/>
</dbReference>
<comment type="caution">
    <text evidence="9">The sequence shown here is derived from an EMBL/GenBank/DDBJ whole genome shotgun (WGS) entry which is preliminary data.</text>
</comment>
<evidence type="ECO:0000256" key="7">
    <source>
        <dbReference type="SAM" id="SignalP"/>
    </source>
</evidence>
<feature type="chain" id="PRO_5018637123" evidence="7">
    <location>
        <begin position="29"/>
        <end position="206"/>
    </location>
</feature>
<dbReference type="AlphaFoldDB" id="A0A3S2VLI0"/>
<evidence type="ECO:0000256" key="1">
    <source>
        <dbReference type="ARBA" id="ARBA00003565"/>
    </source>
</evidence>
<dbReference type="InterPro" id="IPR012336">
    <property type="entry name" value="Thioredoxin-like_fold"/>
</dbReference>
<dbReference type="OrthoDB" id="8478320at2"/>